<feature type="compositionally biased region" description="Basic and acidic residues" evidence="1">
    <location>
        <begin position="90"/>
        <end position="107"/>
    </location>
</feature>
<reference evidence="2" key="2">
    <citation type="submission" date="2021-10" db="EMBL/GenBank/DDBJ databases">
        <title>Phylogenomics reveals ancestral predisposition of the termite-cultivated fungus Termitomyces towards a domesticated lifestyle.</title>
        <authorList>
            <person name="Auxier B."/>
            <person name="Grum-Grzhimaylo A."/>
            <person name="Cardenas M.E."/>
            <person name="Lodge J.D."/>
            <person name="Laessoe T."/>
            <person name="Pedersen O."/>
            <person name="Smith M.E."/>
            <person name="Kuyper T.W."/>
            <person name="Franco-Molano E.A."/>
            <person name="Baroni T.J."/>
            <person name="Aanen D.K."/>
        </authorList>
    </citation>
    <scope>NUCLEOTIDE SEQUENCE</scope>
    <source>
        <strain evidence="2">AP01</strain>
        <tissue evidence="2">Mycelium</tissue>
    </source>
</reference>
<name>A0A9P7KHH7_9AGAR</name>
<feature type="compositionally biased region" description="Low complexity" evidence="1">
    <location>
        <begin position="164"/>
        <end position="175"/>
    </location>
</feature>
<protein>
    <submittedName>
        <fullName evidence="2">Uncharacterized protein</fullName>
    </submittedName>
</protein>
<accession>A0A9P7KHH7</accession>
<evidence type="ECO:0000256" key="1">
    <source>
        <dbReference type="SAM" id="MobiDB-lite"/>
    </source>
</evidence>
<dbReference type="Proteomes" id="UP000775547">
    <property type="component" value="Unassembled WGS sequence"/>
</dbReference>
<dbReference type="AlphaFoldDB" id="A0A9P7KHH7"/>
<reference evidence="2" key="1">
    <citation type="submission" date="2020-07" db="EMBL/GenBank/DDBJ databases">
        <authorList>
            <person name="Nieuwenhuis M."/>
            <person name="Van De Peppel L.J.J."/>
        </authorList>
    </citation>
    <scope>NUCLEOTIDE SEQUENCE</scope>
    <source>
        <strain evidence="2">AP01</strain>
        <tissue evidence="2">Mycelium</tissue>
    </source>
</reference>
<feature type="compositionally biased region" description="Basic and acidic residues" evidence="1">
    <location>
        <begin position="154"/>
        <end position="163"/>
    </location>
</feature>
<feature type="compositionally biased region" description="Low complexity" evidence="1">
    <location>
        <begin position="58"/>
        <end position="67"/>
    </location>
</feature>
<comment type="caution">
    <text evidence="2">The sequence shown here is derived from an EMBL/GenBank/DDBJ whole genome shotgun (WGS) entry which is preliminary data.</text>
</comment>
<proteinExistence type="predicted"/>
<evidence type="ECO:0000313" key="3">
    <source>
        <dbReference type="Proteomes" id="UP000775547"/>
    </source>
</evidence>
<gene>
    <name evidence="2" type="ORF">DXG03_000159</name>
</gene>
<feature type="region of interest" description="Disordered" evidence="1">
    <location>
        <begin position="142"/>
        <end position="179"/>
    </location>
</feature>
<feature type="region of interest" description="Disordered" evidence="1">
    <location>
        <begin position="1"/>
        <end position="115"/>
    </location>
</feature>
<feature type="compositionally biased region" description="Polar residues" evidence="1">
    <location>
        <begin position="1"/>
        <end position="13"/>
    </location>
</feature>
<evidence type="ECO:0000313" key="2">
    <source>
        <dbReference type="EMBL" id="KAG5648810.1"/>
    </source>
</evidence>
<organism evidence="2 3">
    <name type="scientific">Asterophora parasitica</name>
    <dbReference type="NCBI Taxonomy" id="117018"/>
    <lineage>
        <taxon>Eukaryota</taxon>
        <taxon>Fungi</taxon>
        <taxon>Dikarya</taxon>
        <taxon>Basidiomycota</taxon>
        <taxon>Agaricomycotina</taxon>
        <taxon>Agaricomycetes</taxon>
        <taxon>Agaricomycetidae</taxon>
        <taxon>Agaricales</taxon>
        <taxon>Tricholomatineae</taxon>
        <taxon>Lyophyllaceae</taxon>
        <taxon>Asterophora</taxon>
    </lineage>
</organism>
<dbReference type="EMBL" id="JABCKV010000001">
    <property type="protein sequence ID" value="KAG5648810.1"/>
    <property type="molecule type" value="Genomic_DNA"/>
</dbReference>
<sequence length="246" mass="26675">MDSRTSDSASHFSGLTPRGFNDASTLRSGGAAGRGHSGRSTEESWRGSERTYSRASSRAGRGMEVVRVGGGSDAARSMTMERASGVPEYHPWREDNARGSDRPDNSYRDNGYQATATRATYDSGAWRTGSTYGQRQYHSEWAMQSSSSPTYHSDSPEDWHDGSSDGSYASSAASGTVGGDRYHASYDAYAYDERSVTGTGSSDDFYYEGESGFTESHRSDGSSDGGSEFYDSEGESYVSEYDYDSD</sequence>
<feature type="compositionally biased region" description="Basic and acidic residues" evidence="1">
    <location>
        <begin position="39"/>
        <end position="52"/>
    </location>
</feature>
<keyword evidence="3" id="KW-1185">Reference proteome</keyword>
<feature type="region of interest" description="Disordered" evidence="1">
    <location>
        <begin position="192"/>
        <end position="246"/>
    </location>
</feature>